<name>A0A6A6IAD2_9PLEO</name>
<evidence type="ECO:0000313" key="1">
    <source>
        <dbReference type="EMBL" id="KAF2247525.1"/>
    </source>
</evidence>
<organism evidence="1 2">
    <name type="scientific">Trematosphaeria pertusa</name>
    <dbReference type="NCBI Taxonomy" id="390896"/>
    <lineage>
        <taxon>Eukaryota</taxon>
        <taxon>Fungi</taxon>
        <taxon>Dikarya</taxon>
        <taxon>Ascomycota</taxon>
        <taxon>Pezizomycotina</taxon>
        <taxon>Dothideomycetes</taxon>
        <taxon>Pleosporomycetidae</taxon>
        <taxon>Pleosporales</taxon>
        <taxon>Massarineae</taxon>
        <taxon>Trematosphaeriaceae</taxon>
        <taxon>Trematosphaeria</taxon>
    </lineage>
</organism>
<sequence length="159" mass="17587">MPLLTNFIPAADLDRKAAFFAAYASRTLAQAHAQDHSSITKPLHTWARALLLAFEGILRGSPQLAWAFFDTMDCLEAWAWKNQAESDEVKKWLPGNGEADGEAFRAWLEGKGKENVGVWEGIKAFVEEGLEGGVLEEEEGAGVPEFFGMVRAARKWYGV</sequence>
<reference evidence="1" key="1">
    <citation type="journal article" date="2020" name="Stud. Mycol.">
        <title>101 Dothideomycetes genomes: a test case for predicting lifestyles and emergence of pathogens.</title>
        <authorList>
            <person name="Haridas S."/>
            <person name="Albert R."/>
            <person name="Binder M."/>
            <person name="Bloem J."/>
            <person name="Labutti K."/>
            <person name="Salamov A."/>
            <person name="Andreopoulos B."/>
            <person name="Baker S."/>
            <person name="Barry K."/>
            <person name="Bills G."/>
            <person name="Bluhm B."/>
            <person name="Cannon C."/>
            <person name="Castanera R."/>
            <person name="Culley D."/>
            <person name="Daum C."/>
            <person name="Ezra D."/>
            <person name="Gonzalez J."/>
            <person name="Henrissat B."/>
            <person name="Kuo A."/>
            <person name="Liang C."/>
            <person name="Lipzen A."/>
            <person name="Lutzoni F."/>
            <person name="Magnuson J."/>
            <person name="Mondo S."/>
            <person name="Nolan M."/>
            <person name="Ohm R."/>
            <person name="Pangilinan J."/>
            <person name="Park H.-J."/>
            <person name="Ramirez L."/>
            <person name="Alfaro M."/>
            <person name="Sun H."/>
            <person name="Tritt A."/>
            <person name="Yoshinaga Y."/>
            <person name="Zwiers L.-H."/>
            <person name="Turgeon B."/>
            <person name="Goodwin S."/>
            <person name="Spatafora J."/>
            <person name="Crous P."/>
            <person name="Grigoriev I."/>
        </authorList>
    </citation>
    <scope>NUCLEOTIDE SEQUENCE</scope>
    <source>
        <strain evidence="1">CBS 122368</strain>
    </source>
</reference>
<protein>
    <submittedName>
        <fullName evidence="1">Uncharacterized protein</fullName>
    </submittedName>
</protein>
<evidence type="ECO:0000313" key="2">
    <source>
        <dbReference type="Proteomes" id="UP000800094"/>
    </source>
</evidence>
<dbReference type="EMBL" id="ML987197">
    <property type="protein sequence ID" value="KAF2247525.1"/>
    <property type="molecule type" value="Genomic_DNA"/>
</dbReference>
<dbReference type="AlphaFoldDB" id="A0A6A6IAD2"/>
<proteinExistence type="predicted"/>
<dbReference type="RefSeq" id="XP_033682529.1">
    <property type="nucleotide sequence ID" value="XM_033822427.1"/>
</dbReference>
<dbReference type="Proteomes" id="UP000800094">
    <property type="component" value="Unassembled WGS sequence"/>
</dbReference>
<accession>A0A6A6IAD2</accession>
<gene>
    <name evidence="1" type="ORF">BU26DRAFT_349076</name>
</gene>
<dbReference type="GeneID" id="54575757"/>
<keyword evidence="2" id="KW-1185">Reference proteome</keyword>